<protein>
    <recommendedName>
        <fullName evidence="3">Carboxylic ester hydrolase</fullName>
        <ecNumber evidence="3">3.1.1.-</ecNumber>
    </recommendedName>
</protein>
<evidence type="ECO:0000256" key="2">
    <source>
        <dbReference type="ARBA" id="ARBA00022801"/>
    </source>
</evidence>
<dbReference type="PROSITE" id="PS00122">
    <property type="entry name" value="CARBOXYLESTERASE_B_1"/>
    <property type="match status" value="1"/>
</dbReference>
<reference evidence="5 6" key="1">
    <citation type="submission" date="2024-06" db="EMBL/GenBank/DDBJ databases">
        <title>The Natural Products Discovery Center: Release of the First 8490 Sequenced Strains for Exploring Actinobacteria Biosynthetic Diversity.</title>
        <authorList>
            <person name="Kalkreuter E."/>
            <person name="Kautsar S.A."/>
            <person name="Yang D."/>
            <person name="Bader C.D."/>
            <person name="Teijaro C.N."/>
            <person name="Fluegel L."/>
            <person name="Davis C.M."/>
            <person name="Simpson J.R."/>
            <person name="Lauterbach L."/>
            <person name="Steele A.D."/>
            <person name="Gui C."/>
            <person name="Meng S."/>
            <person name="Li G."/>
            <person name="Viehrig K."/>
            <person name="Ye F."/>
            <person name="Su P."/>
            <person name="Kiefer A.F."/>
            <person name="Nichols A."/>
            <person name="Cepeda A.J."/>
            <person name="Yan W."/>
            <person name="Fan B."/>
            <person name="Jiang Y."/>
            <person name="Adhikari A."/>
            <person name="Zheng C.-J."/>
            <person name="Schuster L."/>
            <person name="Cowan T.M."/>
            <person name="Smanski M.J."/>
            <person name="Chevrette M.G."/>
            <person name="De Carvalho L.P.S."/>
            <person name="Shen B."/>
        </authorList>
    </citation>
    <scope>NUCLEOTIDE SEQUENCE [LARGE SCALE GENOMIC DNA]</scope>
    <source>
        <strain evidence="5 6">NPDC000234</strain>
    </source>
</reference>
<dbReference type="PROSITE" id="PS00941">
    <property type="entry name" value="CARBOXYLESTERASE_B_2"/>
    <property type="match status" value="1"/>
</dbReference>
<comment type="caution">
    <text evidence="5">The sequence shown here is derived from an EMBL/GenBank/DDBJ whole genome shotgun (WGS) entry which is preliminary data.</text>
</comment>
<evidence type="ECO:0000256" key="1">
    <source>
        <dbReference type="ARBA" id="ARBA00005964"/>
    </source>
</evidence>
<keyword evidence="2 3" id="KW-0378">Hydrolase</keyword>
<evidence type="ECO:0000313" key="5">
    <source>
        <dbReference type="EMBL" id="MER7184192.1"/>
    </source>
</evidence>
<sequence length="493" mass="53773">MTRTIWTIRTTIGAGRLAGEYDGEVGVFRGIPFAEPPVGELRWRPPRPPAPWDGERRADAFGPAPLQPQPPRDSIMYHTNFADRRALVMSEDCLYLNVWTPDPAPDARLPVMVWIHGGGNRYGHGGQEIHDGRAQARRGLVVVTLNHRLGALGFLAHPELAAEDDLGASGNYGLLDIVAALTWVRENITAFGGDPGRVTLAGNSAGAAHICHLMAAPAARNLFHAAIGQSASGIGRAEGPLPDRTAAQKHGLRWAEDRGLAVLRRLDGVELVLKGHFGPVVDGRVLTEPSDAVFGTARQHAVPLLVGTNDDEGSVYASPDILRRLPAEPGTDAVYPLRDGDEVRRTARRFTGESRFAYPVWHWARTHAAVAPAWMYRFTRTPPLPPGLPLAPPRDGLPGYGVHHTAELPYTLDTLTARAWPWTDADRELARTMADTWARFVTRHDPNGGALPAWPVFTGERAMVFGADEVAMGPVRRLDALRLLDRVPRPLLD</sequence>
<dbReference type="Pfam" id="PF00135">
    <property type="entry name" value="COesterase"/>
    <property type="match status" value="2"/>
</dbReference>
<evidence type="ECO:0000256" key="3">
    <source>
        <dbReference type="RuleBase" id="RU361235"/>
    </source>
</evidence>
<gene>
    <name evidence="5" type="ORF">ABT404_32780</name>
</gene>
<feature type="domain" description="Carboxylesterase type B" evidence="4">
    <location>
        <begin position="14"/>
        <end position="318"/>
    </location>
</feature>
<proteinExistence type="inferred from homology"/>
<organism evidence="5 6">
    <name type="scientific">Streptomyces hyaluromycini</name>
    <dbReference type="NCBI Taxonomy" id="1377993"/>
    <lineage>
        <taxon>Bacteria</taxon>
        <taxon>Bacillati</taxon>
        <taxon>Actinomycetota</taxon>
        <taxon>Actinomycetes</taxon>
        <taxon>Kitasatosporales</taxon>
        <taxon>Streptomycetaceae</taxon>
        <taxon>Streptomyces</taxon>
    </lineage>
</organism>
<evidence type="ECO:0000313" key="6">
    <source>
        <dbReference type="Proteomes" id="UP001474181"/>
    </source>
</evidence>
<feature type="domain" description="Carboxylesterase type B" evidence="4">
    <location>
        <begin position="338"/>
        <end position="466"/>
    </location>
</feature>
<dbReference type="InterPro" id="IPR019826">
    <property type="entry name" value="Carboxylesterase_B_AS"/>
</dbReference>
<dbReference type="Gene3D" id="3.40.50.1820">
    <property type="entry name" value="alpha/beta hydrolase"/>
    <property type="match status" value="1"/>
</dbReference>
<evidence type="ECO:0000259" key="4">
    <source>
        <dbReference type="Pfam" id="PF00135"/>
    </source>
</evidence>
<name>A0ABV1X5C3_9ACTN</name>
<accession>A0ABV1X5C3</accession>
<dbReference type="InterPro" id="IPR019819">
    <property type="entry name" value="Carboxylesterase_B_CS"/>
</dbReference>
<dbReference type="InterPro" id="IPR002018">
    <property type="entry name" value="CarbesteraseB"/>
</dbReference>
<dbReference type="EMBL" id="JBEPEK010000308">
    <property type="protein sequence ID" value="MER7184192.1"/>
    <property type="molecule type" value="Genomic_DNA"/>
</dbReference>
<comment type="similarity">
    <text evidence="1 3">Belongs to the type-B carboxylesterase/lipase family.</text>
</comment>
<dbReference type="Proteomes" id="UP001474181">
    <property type="component" value="Unassembled WGS sequence"/>
</dbReference>
<dbReference type="InterPro" id="IPR050309">
    <property type="entry name" value="Type-B_Carboxylest/Lipase"/>
</dbReference>
<dbReference type="InterPro" id="IPR029058">
    <property type="entry name" value="AB_hydrolase_fold"/>
</dbReference>
<dbReference type="EC" id="3.1.1.-" evidence="3"/>
<dbReference type="SUPFAM" id="SSF53474">
    <property type="entry name" value="alpha/beta-Hydrolases"/>
    <property type="match status" value="1"/>
</dbReference>
<dbReference type="RefSeq" id="WP_350786117.1">
    <property type="nucleotide sequence ID" value="NZ_JBEPEK010000308.1"/>
</dbReference>
<dbReference type="PANTHER" id="PTHR11559">
    <property type="entry name" value="CARBOXYLESTERASE"/>
    <property type="match status" value="1"/>
</dbReference>
<keyword evidence="6" id="KW-1185">Reference proteome</keyword>